<evidence type="ECO:0000256" key="2">
    <source>
        <dbReference type="ARBA" id="ARBA00022448"/>
    </source>
</evidence>
<dbReference type="AlphaFoldDB" id="A0A160THD9"/>
<evidence type="ECO:0000256" key="5">
    <source>
        <dbReference type="ARBA" id="ARBA00023004"/>
    </source>
</evidence>
<dbReference type="SUPFAM" id="SSF56935">
    <property type="entry name" value="Porins"/>
    <property type="match status" value="1"/>
</dbReference>
<feature type="domain" description="TonB-dependent receptor-like beta-barrel" evidence="11">
    <location>
        <begin position="307"/>
        <end position="792"/>
    </location>
</feature>
<dbReference type="Pfam" id="PF07715">
    <property type="entry name" value="Plug"/>
    <property type="match status" value="1"/>
</dbReference>
<evidence type="ECO:0000256" key="10">
    <source>
        <dbReference type="SAM" id="MobiDB-lite"/>
    </source>
</evidence>
<name>A0A160THD9_9ZZZZ</name>
<keyword evidence="3" id="KW-0410">Iron transport</keyword>
<keyword evidence="2" id="KW-0813">Transport</keyword>
<dbReference type="InterPro" id="IPR012910">
    <property type="entry name" value="Plug_dom"/>
</dbReference>
<keyword evidence="7" id="KW-0798">TonB box</keyword>
<evidence type="ECO:0000256" key="7">
    <source>
        <dbReference type="ARBA" id="ARBA00023077"/>
    </source>
</evidence>
<proteinExistence type="predicted"/>
<dbReference type="Gene3D" id="2.40.170.20">
    <property type="entry name" value="TonB-dependent receptor, beta-barrel domain"/>
    <property type="match status" value="1"/>
</dbReference>
<evidence type="ECO:0000256" key="1">
    <source>
        <dbReference type="ARBA" id="ARBA00004571"/>
    </source>
</evidence>
<keyword evidence="6" id="KW-0406">Ion transport</keyword>
<accession>A0A160THD9</accession>
<dbReference type="InterPro" id="IPR036942">
    <property type="entry name" value="Beta-barrel_TonB_sf"/>
</dbReference>
<dbReference type="Pfam" id="PF00593">
    <property type="entry name" value="TonB_dep_Rec_b-barrel"/>
    <property type="match status" value="1"/>
</dbReference>
<feature type="region of interest" description="Disordered" evidence="10">
    <location>
        <begin position="27"/>
        <end position="54"/>
    </location>
</feature>
<evidence type="ECO:0000256" key="9">
    <source>
        <dbReference type="ARBA" id="ARBA00023237"/>
    </source>
</evidence>
<reference evidence="13" key="1">
    <citation type="submission" date="2015-10" db="EMBL/GenBank/DDBJ databases">
        <authorList>
            <person name="Gilbert D.G."/>
        </authorList>
    </citation>
    <scope>NUCLEOTIDE SEQUENCE</scope>
</reference>
<keyword evidence="9" id="KW-0998">Cell outer membrane</keyword>
<evidence type="ECO:0000313" key="13">
    <source>
        <dbReference type="EMBL" id="CUS43711.1"/>
    </source>
</evidence>
<dbReference type="InterPro" id="IPR000531">
    <property type="entry name" value="Beta-barrel_TonB"/>
</dbReference>
<comment type="subcellular location">
    <subcellularLocation>
        <location evidence="1">Cell outer membrane</location>
        <topology evidence="1">Multi-pass membrane protein</topology>
    </subcellularLocation>
</comment>
<feature type="compositionally biased region" description="Low complexity" evidence="10">
    <location>
        <begin position="27"/>
        <end position="44"/>
    </location>
</feature>
<evidence type="ECO:0000259" key="12">
    <source>
        <dbReference type="Pfam" id="PF07715"/>
    </source>
</evidence>
<organism evidence="13">
    <name type="scientific">hydrothermal vent metagenome</name>
    <dbReference type="NCBI Taxonomy" id="652676"/>
    <lineage>
        <taxon>unclassified sequences</taxon>
        <taxon>metagenomes</taxon>
        <taxon>ecological metagenomes</taxon>
    </lineage>
</organism>
<evidence type="ECO:0000256" key="8">
    <source>
        <dbReference type="ARBA" id="ARBA00023136"/>
    </source>
</evidence>
<sequence length="832" mass="89961">MSRRARLLAILMASGASLVAVAPGTAFAASDPSPAAPPAATQAQDGERAPADAAKSGELADIVVTANRSGAESLQKVAMAVSVVNVDQITKSGQGNLSDLAKFTPSLSITEGAPGYQKFNMRGLSTGGYASSDTSDRSLVAVYLDDTPISVQGQTPDLKVYDLERVEILRGPQGTLYGAGSMAGTVRFVTAKPDLNRMFGTAEAGVSTTEHGAASYNFRGMVNLPVVSDQLAVRANFYVGRDGGYIDNIGTYNKQNANSNRTYQGRVAIRWTPTPDLTFDASMTYERSIAKGLSTGLSGLAPYTVSTNGPEGTDDRFRLYTLGADYDVGFANLVVTGAYTDRAIGFDAEPGPQIGYFFQDYSGGTLPISSTTYPLFKAPTSYDQSVTNKIPAELYQIDQKLKDYMGEIRLVSKDGGPVKWTIGAFYEKQKRHLRQDIPTPGFDTLSYMNYFYGPFNTPNGKYDSKLVDGAFQSNDIFSGLQDIDEHQIAAYADGTWHVTDKLDLTAGLRYFNFKEKYYLFEAGVYGVVNHVPLTTNATLKSDGVNPRGNISYKINDNVMIYGEVAKGFRYGGGNQPVPLGTQGVAGQCTQNLAAYGYSAAPLTFGPDKLWNYTIGEKAKLAGGRITLNASAYYIDWSDVQTRLRLDCSYFFTDNKGKITSKGVELETMIKASPEITLVGSGSYNSSKAKGDIPTVGAFDGDRTPYFPAWTGSASIFYDRDVGPGQLHLQASYQYQSEQYTTFNNFATKIVNGVLTKNGPNSSYAVIPESNNVSASIAYDIGNFELGLFGNNLTNGVKITNVARATYYQVYQAGDRVTYARPRTIGFRAKVKF</sequence>
<gene>
    <name evidence="13" type="ORF">MGWOODY_Smn2904</name>
</gene>
<evidence type="ECO:0000259" key="11">
    <source>
        <dbReference type="Pfam" id="PF00593"/>
    </source>
</evidence>
<dbReference type="PANTHER" id="PTHR32552">
    <property type="entry name" value="FERRICHROME IRON RECEPTOR-RELATED"/>
    <property type="match status" value="1"/>
</dbReference>
<dbReference type="InterPro" id="IPR039426">
    <property type="entry name" value="TonB-dep_rcpt-like"/>
</dbReference>
<evidence type="ECO:0000256" key="6">
    <source>
        <dbReference type="ARBA" id="ARBA00023065"/>
    </source>
</evidence>
<feature type="domain" description="TonB-dependent receptor plug" evidence="12">
    <location>
        <begin position="74"/>
        <end position="185"/>
    </location>
</feature>
<evidence type="ECO:0000256" key="4">
    <source>
        <dbReference type="ARBA" id="ARBA00022692"/>
    </source>
</evidence>
<keyword evidence="4" id="KW-0812">Transmembrane</keyword>
<protein>
    <submittedName>
        <fullName evidence="13">TonB-dependent receptor</fullName>
    </submittedName>
</protein>
<keyword evidence="5" id="KW-0408">Iron</keyword>
<dbReference type="GO" id="GO:0006826">
    <property type="term" value="P:iron ion transport"/>
    <property type="evidence" value="ECO:0007669"/>
    <property type="project" value="UniProtKB-KW"/>
</dbReference>
<dbReference type="GO" id="GO:0009279">
    <property type="term" value="C:cell outer membrane"/>
    <property type="evidence" value="ECO:0007669"/>
    <property type="project" value="UniProtKB-SubCell"/>
</dbReference>
<dbReference type="PROSITE" id="PS52016">
    <property type="entry name" value="TONB_DEPENDENT_REC_3"/>
    <property type="match status" value="1"/>
</dbReference>
<keyword evidence="8" id="KW-0472">Membrane</keyword>
<dbReference type="EMBL" id="CZQE01000077">
    <property type="protein sequence ID" value="CUS43711.1"/>
    <property type="molecule type" value="Genomic_DNA"/>
</dbReference>
<keyword evidence="13" id="KW-0675">Receptor</keyword>
<evidence type="ECO:0000256" key="3">
    <source>
        <dbReference type="ARBA" id="ARBA00022496"/>
    </source>
</evidence>
<dbReference type="PANTHER" id="PTHR32552:SF81">
    <property type="entry name" value="TONB-DEPENDENT OUTER MEMBRANE RECEPTOR"/>
    <property type="match status" value="1"/>
</dbReference>